<protein>
    <submittedName>
        <fullName evidence="2">Uncharacterized protein</fullName>
    </submittedName>
</protein>
<dbReference type="EMBL" id="MIGA01000037">
    <property type="protein sequence ID" value="OSY41936.1"/>
    <property type="molecule type" value="Genomic_DNA"/>
</dbReference>
<keyword evidence="1" id="KW-0812">Transmembrane</keyword>
<reference evidence="2 3" key="1">
    <citation type="submission" date="2016-09" db="EMBL/GenBank/DDBJ databases">
        <title>Streptomyces platensis DSM40041, a candidate organism with high potential of specific P450 cytochromes.</title>
        <authorList>
            <person name="Grumaz C."/>
            <person name="Vainshtein Y."/>
            <person name="Kirstahler P."/>
            <person name="Sohn K."/>
        </authorList>
    </citation>
    <scope>NUCLEOTIDE SEQUENCE [LARGE SCALE GENOMIC DNA]</scope>
    <source>
        <strain evidence="2 3">DSM 40041</strain>
    </source>
</reference>
<evidence type="ECO:0000313" key="2">
    <source>
        <dbReference type="EMBL" id="OSY41936.1"/>
    </source>
</evidence>
<dbReference type="GeneID" id="90922970"/>
<feature type="transmembrane region" description="Helical" evidence="1">
    <location>
        <begin position="62"/>
        <end position="85"/>
    </location>
</feature>
<evidence type="ECO:0000256" key="1">
    <source>
        <dbReference type="SAM" id="Phobius"/>
    </source>
</evidence>
<name>A0ABX3XS85_STRPT</name>
<proteinExistence type="predicted"/>
<comment type="caution">
    <text evidence="2">The sequence shown here is derived from an EMBL/GenBank/DDBJ whole genome shotgun (WGS) entry which is preliminary data.</text>
</comment>
<keyword evidence="1" id="KW-1133">Transmembrane helix</keyword>
<accession>A0ABX3XS85</accession>
<gene>
    <name evidence="2" type="ORF">BG653_04872</name>
</gene>
<keyword evidence="3" id="KW-1185">Reference proteome</keyword>
<sequence length="87" mass="9693">MIARVHQNWISQRLVSFGNSIPPCSLSQSAIMSIRAITVRWASVLTTALILVAVFQSDLLKAGVILSLTPMVLADRSVLTFLRVWRR</sequence>
<dbReference type="RefSeq" id="WP_143658975.1">
    <property type="nucleotide sequence ID" value="NZ_BAABSS010000023.1"/>
</dbReference>
<keyword evidence="1" id="KW-0472">Membrane</keyword>
<dbReference type="Proteomes" id="UP000194225">
    <property type="component" value="Unassembled WGS sequence"/>
</dbReference>
<organism evidence="2 3">
    <name type="scientific">Streptomyces platensis</name>
    <dbReference type="NCBI Taxonomy" id="58346"/>
    <lineage>
        <taxon>Bacteria</taxon>
        <taxon>Bacillati</taxon>
        <taxon>Actinomycetota</taxon>
        <taxon>Actinomycetes</taxon>
        <taxon>Kitasatosporales</taxon>
        <taxon>Streptomycetaceae</taxon>
        <taxon>Streptomyces</taxon>
    </lineage>
</organism>
<evidence type="ECO:0000313" key="3">
    <source>
        <dbReference type="Proteomes" id="UP000194225"/>
    </source>
</evidence>
<feature type="transmembrane region" description="Helical" evidence="1">
    <location>
        <begin position="37"/>
        <end position="56"/>
    </location>
</feature>